<name>A0A1V0M6R7_PSEAI</name>
<reference evidence="4" key="1">
    <citation type="submission" date="2017-01" db="EMBL/GenBank/DDBJ databases">
        <title>Complete nucleotide sequence of an IncP-2 blaVIM-2-harboring megaplasmid from Pseudomonas aeruginosa.</title>
        <authorList>
            <person name="Botelho J."/>
            <person name="Grosso F."/>
            <person name="Mabrouk A."/>
            <person name="Peixe L."/>
        </authorList>
    </citation>
    <scope>NUCLEOTIDE SEQUENCE</scope>
    <source>
        <strain evidence="4">FFUP_PS_37</strain>
        <plasmid evidence="4">pJB37</plasmid>
    </source>
</reference>
<dbReference type="SUPFAM" id="SSF109709">
    <property type="entry name" value="KorB DNA-binding domain-like"/>
    <property type="match status" value="1"/>
</dbReference>
<sequence length="729" mass="78724">MAAGRWHAPVESLNPHAAGAGSSPCRFLRCCIPEPIGVITMNAVTQTEARAINTAAAIPLEAADPTKNLILVPLSRLVSRPTGRNVRKTPRMSIPELAASIQRVGLLQNLIVIAAADGEHYEVVAGDRRLAALKLLAKKHRISKEWEVPCLLVADGTARTASLTENVQREAMHPADQFEAFAALVAEGRSIEDIAADFSVTPLVVQRRLKLANVSPRLLADYRAEAVSLDQLMALAITDDHAAQEAAFYDAPTWQRGPHNLRDRLTEREIDAYRHPLVRFVGLDGYEQEGGGIRRDLFAEGDKGVYLTDAALLERLAQDKLAGIAAKVQAEGWAWVDATPGMTHADLQAFQRAPRERRSPNKRDAQRIEKLQTKLHELAEAVDAALDDEDEEKADALQEEGERLGEQLQALEDGLLDYAANVKAAAGAIVTIDRDGQAAIHRGLLREAEAKALRTLERLRQGFGSEGEAANEDAGEDDEQPKTAAMSDRLAQRLSAHRTAALQIEVARHPQAALAAVVHGMVQTVLQERHYGHDLPLGVRLTVQDRLEGMAPDWPESPAAVALRELQQVAGETLPEDSAELFAALLAKSQDELVRLLAVCLASTVDVVTPRATPHQPGAELAQAVGLDMAAWWQPTNEGYFRHVPKAAILEAVGGFAPSHVTRLAKLKKGDIASEAERLAAGTGWMPAIFRSEGPQQTGQDAPADGEAEAQEEVAAVADDQPQAEALAA</sequence>
<geneLocation type="plasmid" evidence="4">
    <name>pJB37</name>
</geneLocation>
<organism evidence="4">
    <name type="scientific">Pseudomonas aeruginosa</name>
    <dbReference type="NCBI Taxonomy" id="287"/>
    <lineage>
        <taxon>Bacteria</taxon>
        <taxon>Pseudomonadati</taxon>
        <taxon>Pseudomonadota</taxon>
        <taxon>Gammaproteobacteria</taxon>
        <taxon>Pseudomonadales</taxon>
        <taxon>Pseudomonadaceae</taxon>
        <taxon>Pseudomonas</taxon>
    </lineage>
</organism>
<evidence type="ECO:0000313" key="4">
    <source>
        <dbReference type="EMBL" id="ARD70570.1"/>
    </source>
</evidence>
<feature type="compositionally biased region" description="Acidic residues" evidence="2">
    <location>
        <begin position="469"/>
        <end position="479"/>
    </location>
</feature>
<dbReference type="CDD" id="cd16406">
    <property type="entry name" value="ParB_N_like"/>
    <property type="match status" value="1"/>
</dbReference>
<dbReference type="SUPFAM" id="SSF110849">
    <property type="entry name" value="ParB/Sulfiredoxin"/>
    <property type="match status" value="1"/>
</dbReference>
<feature type="region of interest" description="Disordered" evidence="2">
    <location>
        <begin position="463"/>
        <end position="489"/>
    </location>
</feature>
<dbReference type="InterPro" id="IPR036086">
    <property type="entry name" value="ParB/Sulfiredoxin_sf"/>
</dbReference>
<keyword evidence="1" id="KW-0175">Coiled coil</keyword>
<dbReference type="GO" id="GO:0007059">
    <property type="term" value="P:chromosome segregation"/>
    <property type="evidence" value="ECO:0007669"/>
    <property type="project" value="TreeGrafter"/>
</dbReference>
<protein>
    <submittedName>
        <fullName evidence="4">Chromosome partitioning protein ParB</fullName>
    </submittedName>
</protein>
<dbReference type="PANTHER" id="PTHR33375:SF7">
    <property type="entry name" value="CHROMOSOME 2-PARTITIONING PROTEIN PARB-RELATED"/>
    <property type="match status" value="1"/>
</dbReference>
<proteinExistence type="predicted"/>
<dbReference type="Pfam" id="PF02195">
    <property type="entry name" value="ParB_N"/>
    <property type="match status" value="1"/>
</dbReference>
<dbReference type="PANTHER" id="PTHR33375">
    <property type="entry name" value="CHROMOSOME-PARTITIONING PROTEIN PARB-RELATED"/>
    <property type="match status" value="1"/>
</dbReference>
<dbReference type="EMBL" id="KY494864">
    <property type="protein sequence ID" value="ARD70570.1"/>
    <property type="molecule type" value="Genomic_DNA"/>
</dbReference>
<feature type="region of interest" description="Disordered" evidence="2">
    <location>
        <begin position="690"/>
        <end position="729"/>
    </location>
</feature>
<dbReference type="Gene3D" id="1.10.10.2830">
    <property type="match status" value="1"/>
</dbReference>
<feature type="domain" description="ParB-like N-terminal" evidence="3">
    <location>
        <begin position="70"/>
        <end position="167"/>
    </location>
</feature>
<evidence type="ECO:0000256" key="2">
    <source>
        <dbReference type="SAM" id="MobiDB-lite"/>
    </source>
</evidence>
<dbReference type="InterPro" id="IPR050336">
    <property type="entry name" value="Chromosome_partition/occlusion"/>
</dbReference>
<evidence type="ECO:0000256" key="1">
    <source>
        <dbReference type="SAM" id="Coils"/>
    </source>
</evidence>
<accession>A0A1V0M6R7</accession>
<dbReference type="Gene3D" id="3.90.1530.30">
    <property type="match status" value="1"/>
</dbReference>
<keyword evidence="4" id="KW-0614">Plasmid</keyword>
<dbReference type="GO" id="GO:0005694">
    <property type="term" value="C:chromosome"/>
    <property type="evidence" value="ECO:0007669"/>
    <property type="project" value="TreeGrafter"/>
</dbReference>
<dbReference type="SMART" id="SM00470">
    <property type="entry name" value="ParB"/>
    <property type="match status" value="1"/>
</dbReference>
<evidence type="ECO:0000259" key="3">
    <source>
        <dbReference type="SMART" id="SM00470"/>
    </source>
</evidence>
<dbReference type="InterPro" id="IPR003115">
    <property type="entry name" value="ParB_N"/>
</dbReference>
<dbReference type="AlphaFoldDB" id="A0A1V0M6R7"/>
<feature type="coiled-coil region" evidence="1">
    <location>
        <begin position="361"/>
        <end position="414"/>
    </location>
</feature>